<feature type="region of interest" description="Disordered" evidence="1">
    <location>
        <begin position="1"/>
        <end position="66"/>
    </location>
</feature>
<feature type="region of interest" description="Disordered" evidence="1">
    <location>
        <begin position="101"/>
        <end position="198"/>
    </location>
</feature>
<evidence type="ECO:0000313" key="3">
    <source>
        <dbReference type="Proteomes" id="UP000013827"/>
    </source>
</evidence>
<proteinExistence type="predicted"/>
<reference evidence="3" key="1">
    <citation type="journal article" date="2013" name="Nature">
        <title>Pan genome of the phytoplankton Emiliania underpins its global distribution.</title>
        <authorList>
            <person name="Read B.A."/>
            <person name="Kegel J."/>
            <person name="Klute M.J."/>
            <person name="Kuo A."/>
            <person name="Lefebvre S.C."/>
            <person name="Maumus F."/>
            <person name="Mayer C."/>
            <person name="Miller J."/>
            <person name="Monier A."/>
            <person name="Salamov A."/>
            <person name="Young J."/>
            <person name="Aguilar M."/>
            <person name="Claverie J.M."/>
            <person name="Frickenhaus S."/>
            <person name="Gonzalez K."/>
            <person name="Herman E.K."/>
            <person name="Lin Y.C."/>
            <person name="Napier J."/>
            <person name="Ogata H."/>
            <person name="Sarno A.F."/>
            <person name="Shmutz J."/>
            <person name="Schroeder D."/>
            <person name="de Vargas C."/>
            <person name="Verret F."/>
            <person name="von Dassow P."/>
            <person name="Valentin K."/>
            <person name="Van de Peer Y."/>
            <person name="Wheeler G."/>
            <person name="Dacks J.B."/>
            <person name="Delwiche C.F."/>
            <person name="Dyhrman S.T."/>
            <person name="Glockner G."/>
            <person name="John U."/>
            <person name="Richards T."/>
            <person name="Worden A.Z."/>
            <person name="Zhang X."/>
            <person name="Grigoriev I.V."/>
            <person name="Allen A.E."/>
            <person name="Bidle K."/>
            <person name="Borodovsky M."/>
            <person name="Bowler C."/>
            <person name="Brownlee C."/>
            <person name="Cock J.M."/>
            <person name="Elias M."/>
            <person name="Gladyshev V.N."/>
            <person name="Groth M."/>
            <person name="Guda C."/>
            <person name="Hadaegh A."/>
            <person name="Iglesias-Rodriguez M.D."/>
            <person name="Jenkins J."/>
            <person name="Jones B.M."/>
            <person name="Lawson T."/>
            <person name="Leese F."/>
            <person name="Lindquist E."/>
            <person name="Lobanov A."/>
            <person name="Lomsadze A."/>
            <person name="Malik S.B."/>
            <person name="Marsh M.E."/>
            <person name="Mackinder L."/>
            <person name="Mock T."/>
            <person name="Mueller-Roeber B."/>
            <person name="Pagarete A."/>
            <person name="Parker M."/>
            <person name="Probert I."/>
            <person name="Quesneville H."/>
            <person name="Raines C."/>
            <person name="Rensing S.A."/>
            <person name="Riano-Pachon D.M."/>
            <person name="Richier S."/>
            <person name="Rokitta S."/>
            <person name="Shiraiwa Y."/>
            <person name="Soanes D.M."/>
            <person name="van der Giezen M."/>
            <person name="Wahlund T.M."/>
            <person name="Williams B."/>
            <person name="Wilson W."/>
            <person name="Wolfe G."/>
            <person name="Wurch L.L."/>
        </authorList>
    </citation>
    <scope>NUCLEOTIDE SEQUENCE</scope>
</reference>
<evidence type="ECO:0000313" key="2">
    <source>
        <dbReference type="EnsemblProtists" id="EOD34179"/>
    </source>
</evidence>
<protein>
    <submittedName>
        <fullName evidence="2">Uncharacterized protein</fullName>
    </submittedName>
</protein>
<dbReference type="GeneID" id="17279450"/>
<dbReference type="RefSeq" id="XP_005786608.1">
    <property type="nucleotide sequence ID" value="XM_005786551.1"/>
</dbReference>
<evidence type="ECO:0000256" key="1">
    <source>
        <dbReference type="SAM" id="MobiDB-lite"/>
    </source>
</evidence>
<feature type="compositionally biased region" description="Low complexity" evidence="1">
    <location>
        <begin position="234"/>
        <end position="246"/>
    </location>
</feature>
<dbReference type="HOGENOM" id="CLU_1013507_0_0_1"/>
<dbReference type="EnsemblProtists" id="EOD34179">
    <property type="protein sequence ID" value="EOD34179"/>
    <property type="gene ID" value="EMIHUDRAFT_201813"/>
</dbReference>
<sequence length="275" mass="29720">MHGADDRTIQYADSDAEWRHGGPISPRALRRDASQQVLQLDSEVAASGDATAPKTSYDTTMPPDGRDALADFASACEGKGRAWRAEGDAAVRLEWREAKTMNADGAGVEPWNTAEHDKAVHGPTPEGGTTNPMESEPPVSETYDDEGDDEKDENASADDEMAFIDDEFFELPDAATEEGAEGGGSQSQYSQQSQEGHFTVAQLALQNLDFDHARKSETVLEELESEEEWEKEAAAQAAASASSSSLGRFEPAEAGTSCEVFCMGRFGNEMKKTRK</sequence>
<feature type="compositionally biased region" description="Acidic residues" evidence="1">
    <location>
        <begin position="219"/>
        <end position="230"/>
    </location>
</feature>
<feature type="compositionally biased region" description="Acidic residues" evidence="1">
    <location>
        <begin position="142"/>
        <end position="180"/>
    </location>
</feature>
<reference evidence="2" key="2">
    <citation type="submission" date="2024-10" db="UniProtKB">
        <authorList>
            <consortium name="EnsemblProtists"/>
        </authorList>
    </citation>
    <scope>IDENTIFICATION</scope>
</reference>
<feature type="compositionally biased region" description="Low complexity" evidence="1">
    <location>
        <begin position="186"/>
        <end position="196"/>
    </location>
</feature>
<keyword evidence="3" id="KW-1185">Reference proteome</keyword>
<dbReference type="AlphaFoldDB" id="A0A0D3KEJ4"/>
<organism evidence="2 3">
    <name type="scientific">Emiliania huxleyi (strain CCMP1516)</name>
    <dbReference type="NCBI Taxonomy" id="280463"/>
    <lineage>
        <taxon>Eukaryota</taxon>
        <taxon>Haptista</taxon>
        <taxon>Haptophyta</taxon>
        <taxon>Prymnesiophyceae</taxon>
        <taxon>Isochrysidales</taxon>
        <taxon>Noelaerhabdaceae</taxon>
        <taxon>Emiliania</taxon>
    </lineage>
</organism>
<name>A0A0D3KEJ4_EMIH1</name>
<dbReference type="PaxDb" id="2903-EOD34179"/>
<dbReference type="KEGG" id="ehx:EMIHUDRAFT_201813"/>
<dbReference type="Proteomes" id="UP000013827">
    <property type="component" value="Unassembled WGS sequence"/>
</dbReference>
<accession>A0A0D3KEJ4</accession>
<feature type="region of interest" description="Disordered" evidence="1">
    <location>
        <begin position="219"/>
        <end position="251"/>
    </location>
</feature>